<feature type="region of interest" description="Disordered" evidence="1">
    <location>
        <begin position="1877"/>
        <end position="1910"/>
    </location>
</feature>
<feature type="compositionally biased region" description="Low complexity" evidence="1">
    <location>
        <begin position="1500"/>
        <end position="1512"/>
    </location>
</feature>
<comment type="caution">
    <text evidence="2">The sequence shown here is derived from an EMBL/GenBank/DDBJ whole genome shotgun (WGS) entry which is preliminary data.</text>
</comment>
<feature type="region of interest" description="Disordered" evidence="1">
    <location>
        <begin position="958"/>
        <end position="988"/>
    </location>
</feature>
<proteinExistence type="predicted"/>
<sequence>MPLFFSRRPLSSAGGRPDPQSAASQLYLAANATQGSSRDPITASPLVFPRCLDGRDACACVFSLPPVDGRWVDAALRQLRRPRLSASEKCTRGTSEGADGFVDVRWATQSRRWSCRSPVAYMQRVTGSPPQLHTQSDNSGAAAAASIWSCGLRLVWRERAVDTPPRGSRSAAAASGTFEYGDVAGVGSRAAGCDVVAYPTPFGAPSVLDSGAGEGKTAIADACGFAAGASSCAGADPRTPLAHHPRRTHIGVCYMTPGPAVDPEVLEWCWRRCVHEPVEGAEEAAGGGRRNNTLSPDSPPQRRLLREVRATPKREVRAGLGAPLRTDGGAHESGRPVDTTHSDRWTGAKLLVEMPDELVLGLDSPHAVNAPPLRLSPSLLPARSQWARKRPRSVLEAEPFADLTAGCWDTAPQGSEASWPPQAAPGPRRRVTYWPSLCSSATPNASSRAVGALSVSGSLPQRCFAEMESFWHFSLTVPSFSYPLRIPRGDRGEASWSMVMLPATWLQRSMEGSHDSEATLGRVRPAVGAEVAAGEALAGAQAGATAMAAPKLAVVRHARLRCLMWGKSKGCDGAERPGCRAASKALQTSRMSSRTVSLTAEALSAQWGAFVADLHESRMAQERERAAFTHGQWETAAASLMDASDDVADILASLPHVHSQRLRDAKSESLCKRAEQPTRALNAGAGDSMCRLGQAYPYPVLEWWRWASCRHSRTHPPQHSQQLPHRARETCTVFHSAPDGVEATAEQRVWTLLCWARGVSDVQWRAASWLPWDSWIAAICAVARVPLLLLPLSSSRASLLMPSTSRLQNRLRIAVTEDEGAPPAARLAAGSLALGCCPTKDSTGSRALERQSWSALDAAPQLLAEATASATLRPRQLLPSVAQRDANDGQRQHLTVRAAAVAECGALARARERCLRALSQERERGATVTAAAARASAARTRHHCLLQRRRCEGAATVATSGDGVEPSDEVAAARFSSPTPRTPSLSPHVAVSLSSPAVEYAARGHADSTTVDLLGKPARSPPATVPLLAPSESLSVREVSSVEGAGTGNLSASEAVGRKRARSAAASTPAGASPCDSAIASASFACSVRASSPQVESGGSLSSLRSSHRAQLSSTPQRMLAAWLEQRCREEVSAADDSPSRTPSAAATEAGVTLSSGGAALLGPRPSLQTSPPPVVSFAGHSCLDSDQLRRVQQWLLAPPPPTRLPFASSQQRWRCADVISESAGRRTPTTHAPVSRWPARSRPCTRQVLLQDALPLEPLVSSTASVVQAPKELVGTATVDASAPAPVTCVDGALQSPTDQSTETETTSGGSGGIVLRVCLPVKPPRGLGDASMKSVAVWRWAQLTLHNYAADTLDSAILRGARTLKPSLRATNEAITLMSPTAPPAASQTAAYLSAPAVVKTSTMSALASDFALRALPPPPTAPRGQPPAINASILRLFMTAPRWRLRGARRAAQRLAFYRLILTDDVLPPPSLPLLSRPLSQAAEGEATPFPHEPENTAADAASTTTRADGPSTIGAQLYRDELERSDEVELAQCVREALVCAQYTACVSTFQRRIECGEGGYGKLAETQRSTNVCCSAASHSCASRNAAPDGNSSLVRAQLPAPLSSWPLLAPRSGRCCVAREARLHRIVLDGARRDGWLLLHTFWHDALSGYVSAGSLQTWPACLLSAAQGSVAKHAASCEGDGPAELADGALPQPIYAPQARTQQREIDFLDVRVDTEPDAAVLEASAHEMRWYVDTSDEEDEWGETADEADGALAPGAEGGSSQWCCCCLASHADLTPTTVTQGEGLAAATTPSTVAAPALGCSESHCGGGALPPLCPAWWRGGATTGATTTSAASSTPQRRVISANARAAACAQTVRRACRSLYRHFDAGDGNETPRPLPRSLDAGRRHDGENEGALDGMDNGMGPSGATARLFFARPQRCVSQFLCRDAFPARSAALAAESTAHRHSRPSFSHAHSSSPSSSRCCCCNAAELSSTSSLQLFSPRSGVMMRTAPGAQEPQEEDEDDVEEQVAALCRCRYTRHVCTFAEEAQSLQAWLLPHWWAAQQQRVAPLPKAQHPLPLSRKRRCPDDPLDGSDATGSTSAHDDVGGEDDIWKSARLSPSRYFRARSEEAEAWVQLLHYAHLRQLRRPYGPLFHDKNPQRCALLGGCVADAEVHYTYLVAMLRQRAKVSAER</sequence>
<dbReference type="GeneID" id="92362132"/>
<reference evidence="3" key="1">
    <citation type="journal article" date="2021" name="Microbiol. Resour. Announc.">
        <title>LGAAP: Leishmaniinae Genome Assembly and Annotation Pipeline.</title>
        <authorList>
            <person name="Almutairi H."/>
            <person name="Urbaniak M.D."/>
            <person name="Bates M.D."/>
            <person name="Jariyapan N."/>
            <person name="Kwakye-Nuako G."/>
            <person name="Thomaz-Soccol V."/>
            <person name="Al-Salem W.S."/>
            <person name="Dillon R.J."/>
            <person name="Bates P.A."/>
            <person name="Gatherer D."/>
        </authorList>
    </citation>
    <scope>NUCLEOTIDE SEQUENCE [LARGE SCALE GENOMIC DNA]</scope>
</reference>
<evidence type="ECO:0000313" key="3">
    <source>
        <dbReference type="Proteomes" id="UP000674143"/>
    </source>
</evidence>
<feature type="region of interest" description="Disordered" evidence="1">
    <location>
        <begin position="1485"/>
        <end position="1515"/>
    </location>
</feature>
<feature type="region of interest" description="Disordered" evidence="1">
    <location>
        <begin position="281"/>
        <end position="342"/>
    </location>
</feature>
<organism evidence="2 3">
    <name type="scientific">Leishmania orientalis</name>
    <dbReference type="NCBI Taxonomy" id="2249476"/>
    <lineage>
        <taxon>Eukaryota</taxon>
        <taxon>Discoba</taxon>
        <taxon>Euglenozoa</taxon>
        <taxon>Kinetoplastea</taxon>
        <taxon>Metakinetoplastina</taxon>
        <taxon>Trypanosomatida</taxon>
        <taxon>Trypanosomatidae</taxon>
        <taxon>Leishmaniinae</taxon>
        <taxon>Leishmania</taxon>
    </lineage>
</organism>
<feature type="compositionally biased region" description="Basic and acidic residues" evidence="1">
    <location>
        <begin position="304"/>
        <end position="317"/>
    </location>
</feature>
<evidence type="ECO:0000256" key="1">
    <source>
        <dbReference type="SAM" id="MobiDB-lite"/>
    </source>
</evidence>
<feature type="region of interest" description="Disordered" evidence="1">
    <location>
        <begin position="1131"/>
        <end position="1151"/>
    </location>
</feature>
<feature type="region of interest" description="Disordered" evidence="1">
    <location>
        <begin position="1"/>
        <end position="21"/>
    </location>
</feature>
<protein>
    <submittedName>
        <fullName evidence="2">Uncharacterized protein</fullName>
    </submittedName>
</protein>
<dbReference type="EMBL" id="JAFHLR010000007">
    <property type="protein sequence ID" value="KAG5486809.1"/>
    <property type="molecule type" value="Genomic_DNA"/>
</dbReference>
<feature type="compositionally biased region" description="Basic and acidic residues" evidence="1">
    <location>
        <begin position="328"/>
        <end position="342"/>
    </location>
</feature>
<name>A0A836H6M4_9TRYP</name>
<feature type="region of interest" description="Disordered" evidence="1">
    <location>
        <begin position="2060"/>
        <end position="2099"/>
    </location>
</feature>
<keyword evidence="3" id="KW-1185">Reference proteome</keyword>
<feature type="compositionally biased region" description="Low complexity" evidence="1">
    <location>
        <begin position="1097"/>
        <end position="1113"/>
    </location>
</feature>
<dbReference type="KEGG" id="loi:92362132"/>
<accession>A0A836H6M4</accession>
<dbReference type="RefSeq" id="XP_067065603.1">
    <property type="nucleotide sequence ID" value="XM_067208198.1"/>
</dbReference>
<dbReference type="Proteomes" id="UP000674143">
    <property type="component" value="Unassembled WGS sequence"/>
</dbReference>
<feature type="compositionally biased region" description="Low complexity" evidence="1">
    <location>
        <begin position="976"/>
        <end position="987"/>
    </location>
</feature>
<gene>
    <name evidence="2" type="ORF">LSCM4_06274</name>
</gene>
<evidence type="ECO:0000313" key="2">
    <source>
        <dbReference type="EMBL" id="KAG5486809.1"/>
    </source>
</evidence>
<feature type="compositionally biased region" description="Basic and acidic residues" evidence="1">
    <location>
        <begin position="2090"/>
        <end position="2099"/>
    </location>
</feature>
<feature type="region of interest" description="Disordered" evidence="1">
    <location>
        <begin position="1094"/>
        <end position="1113"/>
    </location>
</feature>
<reference evidence="3" key="2">
    <citation type="journal article" date="2021" name="Sci. Data">
        <title>Chromosome-scale genome sequencing, assembly and annotation of six genomes from subfamily Leishmaniinae.</title>
        <authorList>
            <person name="Almutairi H."/>
            <person name="Urbaniak M.D."/>
            <person name="Bates M.D."/>
            <person name="Jariyapan N."/>
            <person name="Kwakye-Nuako G."/>
            <person name="Thomaz Soccol V."/>
            <person name="Al-Salem W.S."/>
            <person name="Dillon R.J."/>
            <person name="Bates P.A."/>
            <person name="Gatherer D."/>
        </authorList>
    </citation>
    <scope>NUCLEOTIDE SEQUENCE [LARGE SCALE GENOMIC DNA]</scope>
</reference>